<sequence>MDVFSKLPLLALINIIVHTESERELLQLVGASPEMLQTYIHNRRTIMRERLNRILAIDTDGEILQDARAVLHFHMRVVQGSHLPTTAAIFETLTLWKNNEFSNPLIERDLTNISKLYRFFSRQIAFIEDYLAKALDPFPARARMTLPDIRSVAPTMRFKGRAVDIKPVAFGSLQESERYHLLWAFVKYELLCKIYSENVWKHIEKSLSAETIKRSYDKLALKDYERLYCVDGYFESLYGAIYAHCTNMWLPDRPLESKSRNRIEAQEVAEKQQYLPSPEEYGLVYPDTVYFDPKDYGWDIERYGLEYTLPSLGLDTFYSIMAILGEDNSSLRQLEHSLRLLGKQFGPFRRRSWMGNGHFGSSHIELIISKERIWDWDNELESRQDFIIPPGLDEQEEWFIEYKMGCCFDDLQTKIFRQRAWVFLDGSGRRSHLPTSDELKTDEKAHSHMSEVTRIRRREQRWQDYWFGRSNDRPDDGLDVESDWEPDTYDSDDYEECSLVGCFN</sequence>
<dbReference type="AlphaFoldDB" id="A0A8H4NYQ1"/>
<dbReference type="EMBL" id="JAADJG010000247">
    <property type="protein sequence ID" value="KAF4450513.1"/>
    <property type="molecule type" value="Genomic_DNA"/>
</dbReference>
<evidence type="ECO:0000313" key="2">
    <source>
        <dbReference type="EMBL" id="KAF4450513.1"/>
    </source>
</evidence>
<protein>
    <submittedName>
        <fullName evidence="2">Uncharacterized protein</fullName>
    </submittedName>
</protein>
<gene>
    <name evidence="2" type="ORF">F53441_6368</name>
</gene>
<organism evidence="2 3">
    <name type="scientific">Fusarium austroafricanum</name>
    <dbReference type="NCBI Taxonomy" id="2364996"/>
    <lineage>
        <taxon>Eukaryota</taxon>
        <taxon>Fungi</taxon>
        <taxon>Dikarya</taxon>
        <taxon>Ascomycota</taxon>
        <taxon>Pezizomycotina</taxon>
        <taxon>Sordariomycetes</taxon>
        <taxon>Hypocreomycetidae</taxon>
        <taxon>Hypocreales</taxon>
        <taxon>Nectriaceae</taxon>
        <taxon>Fusarium</taxon>
        <taxon>Fusarium concolor species complex</taxon>
    </lineage>
</organism>
<feature type="region of interest" description="Disordered" evidence="1">
    <location>
        <begin position="473"/>
        <end position="492"/>
    </location>
</feature>
<feature type="compositionally biased region" description="Acidic residues" evidence="1">
    <location>
        <begin position="477"/>
        <end position="492"/>
    </location>
</feature>
<reference evidence="2" key="1">
    <citation type="submission" date="2020-01" db="EMBL/GenBank/DDBJ databases">
        <title>Identification and distribution of gene clusters putatively required for synthesis of sphingolipid metabolism inhibitors in phylogenetically diverse species of the filamentous fungus Fusarium.</title>
        <authorList>
            <person name="Kim H.-S."/>
            <person name="Busman M."/>
            <person name="Brown D.W."/>
            <person name="Divon H."/>
            <person name="Uhlig S."/>
            <person name="Proctor R.H."/>
        </authorList>
    </citation>
    <scope>NUCLEOTIDE SEQUENCE</scope>
    <source>
        <strain evidence="2">NRRL 53441</strain>
    </source>
</reference>
<keyword evidence="3" id="KW-1185">Reference proteome</keyword>
<name>A0A8H4NYQ1_9HYPO</name>
<proteinExistence type="predicted"/>
<evidence type="ECO:0000313" key="3">
    <source>
        <dbReference type="Proteomes" id="UP000605986"/>
    </source>
</evidence>
<accession>A0A8H4NYQ1</accession>
<evidence type="ECO:0000256" key="1">
    <source>
        <dbReference type="SAM" id="MobiDB-lite"/>
    </source>
</evidence>
<feature type="region of interest" description="Disordered" evidence="1">
    <location>
        <begin position="430"/>
        <end position="452"/>
    </location>
</feature>
<feature type="compositionally biased region" description="Basic and acidic residues" evidence="1">
    <location>
        <begin position="435"/>
        <end position="452"/>
    </location>
</feature>
<dbReference type="Proteomes" id="UP000605986">
    <property type="component" value="Unassembled WGS sequence"/>
</dbReference>
<dbReference type="OrthoDB" id="5102541at2759"/>
<comment type="caution">
    <text evidence="2">The sequence shown here is derived from an EMBL/GenBank/DDBJ whole genome shotgun (WGS) entry which is preliminary data.</text>
</comment>